<sequence>MLSVDDFDEHYWLFVISKSLRSFSAVIHGLASGHLSDVPLFMMCMMFCTVLSSVMDAGGWSGMSLVVNFFQIIREGAIMQKLTVVIVLMLLVNLVISFETEAENTELSERADPNCRKEGQSCDSGRKCCPGFGCNRLVIGLGYMGSIRCAKLRPRKS</sequence>
<evidence type="ECO:0000313" key="3">
    <source>
        <dbReference type="Proteomes" id="UP001054837"/>
    </source>
</evidence>
<protein>
    <submittedName>
        <fullName evidence="2">Uncharacterized protein</fullName>
    </submittedName>
</protein>
<feature type="transmembrane region" description="Helical" evidence="1">
    <location>
        <begin position="40"/>
        <end position="70"/>
    </location>
</feature>
<comment type="caution">
    <text evidence="2">The sequence shown here is derived from an EMBL/GenBank/DDBJ whole genome shotgun (WGS) entry which is preliminary data.</text>
</comment>
<name>A0AAV4NLE9_9ARAC</name>
<accession>A0AAV4NLE9</accession>
<gene>
    <name evidence="2" type="ORF">CDAR_552251</name>
</gene>
<dbReference type="AlphaFoldDB" id="A0AAV4NLE9"/>
<keyword evidence="1" id="KW-1133">Transmembrane helix</keyword>
<reference evidence="2 3" key="1">
    <citation type="submission" date="2021-06" db="EMBL/GenBank/DDBJ databases">
        <title>Caerostris darwini draft genome.</title>
        <authorList>
            <person name="Kono N."/>
            <person name="Arakawa K."/>
        </authorList>
    </citation>
    <scope>NUCLEOTIDE SEQUENCE [LARGE SCALE GENOMIC DNA]</scope>
</reference>
<evidence type="ECO:0000313" key="2">
    <source>
        <dbReference type="EMBL" id="GIX84663.1"/>
    </source>
</evidence>
<dbReference type="EMBL" id="BPLQ01001732">
    <property type="protein sequence ID" value="GIX84663.1"/>
    <property type="molecule type" value="Genomic_DNA"/>
</dbReference>
<evidence type="ECO:0000256" key="1">
    <source>
        <dbReference type="SAM" id="Phobius"/>
    </source>
</evidence>
<feature type="transmembrane region" description="Helical" evidence="1">
    <location>
        <begin position="82"/>
        <end position="98"/>
    </location>
</feature>
<proteinExistence type="predicted"/>
<keyword evidence="1" id="KW-0472">Membrane</keyword>
<dbReference type="Proteomes" id="UP001054837">
    <property type="component" value="Unassembled WGS sequence"/>
</dbReference>
<organism evidence="2 3">
    <name type="scientific">Caerostris darwini</name>
    <dbReference type="NCBI Taxonomy" id="1538125"/>
    <lineage>
        <taxon>Eukaryota</taxon>
        <taxon>Metazoa</taxon>
        <taxon>Ecdysozoa</taxon>
        <taxon>Arthropoda</taxon>
        <taxon>Chelicerata</taxon>
        <taxon>Arachnida</taxon>
        <taxon>Araneae</taxon>
        <taxon>Araneomorphae</taxon>
        <taxon>Entelegynae</taxon>
        <taxon>Araneoidea</taxon>
        <taxon>Araneidae</taxon>
        <taxon>Caerostris</taxon>
    </lineage>
</organism>
<keyword evidence="3" id="KW-1185">Reference proteome</keyword>
<keyword evidence="1" id="KW-0812">Transmembrane</keyword>